<gene>
    <name evidence="1" type="ORF">HC235_04410</name>
</gene>
<protein>
    <submittedName>
        <fullName evidence="1">Uncharacterized protein</fullName>
    </submittedName>
</protein>
<comment type="caution">
    <text evidence="1">The sequence shown here is derived from an EMBL/GenBank/DDBJ whole genome shotgun (WGS) entry which is preliminary data.</text>
</comment>
<evidence type="ECO:0000313" key="1">
    <source>
        <dbReference type="EMBL" id="NYR15203.1"/>
    </source>
</evidence>
<dbReference type="OMA" id="SWEMPKM"/>
<dbReference type="AlphaFoldDB" id="A0A7L4P965"/>
<reference evidence="1 2" key="1">
    <citation type="journal article" date="2020" name="Nat. Commun.">
        <title>The structures of two archaeal type IV pili illuminate evolutionary relationships.</title>
        <authorList>
            <person name="Wang F."/>
            <person name="Baquero D.P."/>
            <person name="Su Z."/>
            <person name="Beltran L.C."/>
            <person name="Prangishvili D."/>
            <person name="Krupovic M."/>
            <person name="Egelman E.H."/>
        </authorList>
    </citation>
    <scope>NUCLEOTIDE SEQUENCE [LARGE SCALE GENOMIC DNA]</scope>
    <source>
        <strain evidence="1 2">2GA</strain>
    </source>
</reference>
<accession>A0A7L4P965</accession>
<evidence type="ECO:0000313" key="2">
    <source>
        <dbReference type="Proteomes" id="UP000554766"/>
    </source>
</evidence>
<proteinExistence type="predicted"/>
<organism evidence="1 2">
    <name type="scientific">Pyrobaculum arsenaticum</name>
    <dbReference type="NCBI Taxonomy" id="121277"/>
    <lineage>
        <taxon>Archaea</taxon>
        <taxon>Thermoproteota</taxon>
        <taxon>Thermoprotei</taxon>
        <taxon>Thermoproteales</taxon>
        <taxon>Thermoproteaceae</taxon>
        <taxon>Pyrobaculum</taxon>
    </lineage>
</organism>
<dbReference type="EMBL" id="JAAVJF010000002">
    <property type="protein sequence ID" value="NYR15203.1"/>
    <property type="molecule type" value="Genomic_DNA"/>
</dbReference>
<name>A0A7L4P965_9CREN</name>
<keyword evidence="2" id="KW-1185">Reference proteome</keyword>
<dbReference type="RefSeq" id="WP_011900978.1">
    <property type="nucleotide sequence ID" value="NZ_JAAVJF010000002.1"/>
</dbReference>
<dbReference type="Proteomes" id="UP000554766">
    <property type="component" value="Unassembled WGS sequence"/>
</dbReference>
<dbReference type="GeneID" id="44139593"/>
<sequence length="56" mass="6374">MKCPYCGSEKVEPVKSWEMPKMGYKVTHYRCKNCGGLFNHYAGKGKEFVLRVGAKT</sequence>